<dbReference type="InterPro" id="IPR009057">
    <property type="entry name" value="Homeodomain-like_sf"/>
</dbReference>
<dbReference type="AlphaFoldDB" id="A0AAN7LTH0"/>
<dbReference type="PROSITE" id="PS51523">
    <property type="entry name" value="ZF_HD_DIMER"/>
    <property type="match status" value="1"/>
</dbReference>
<feature type="region of interest" description="Disordered" evidence="10">
    <location>
        <begin position="1"/>
        <end position="26"/>
    </location>
</feature>
<evidence type="ECO:0000256" key="3">
    <source>
        <dbReference type="ARBA" id="ARBA00022771"/>
    </source>
</evidence>
<evidence type="ECO:0000256" key="2">
    <source>
        <dbReference type="ARBA" id="ARBA00022723"/>
    </source>
</evidence>
<dbReference type="NCBIfam" id="TIGR01566">
    <property type="entry name" value="ZF_HD_prot_N"/>
    <property type="match status" value="1"/>
</dbReference>
<evidence type="ECO:0000256" key="5">
    <source>
        <dbReference type="ARBA" id="ARBA00023015"/>
    </source>
</evidence>
<dbReference type="Proteomes" id="UP001346149">
    <property type="component" value="Unassembled WGS sequence"/>
</dbReference>
<evidence type="ECO:0000259" key="11">
    <source>
        <dbReference type="PROSITE" id="PS51523"/>
    </source>
</evidence>
<keyword evidence="7" id="KW-0371">Homeobox</keyword>
<name>A0AAN7LTH0_TRANT</name>
<evidence type="ECO:0000256" key="9">
    <source>
        <dbReference type="ARBA" id="ARBA00023242"/>
    </source>
</evidence>
<feature type="domain" description="ZF-HD dimerization-type" evidence="11">
    <location>
        <begin position="62"/>
        <end position="113"/>
    </location>
</feature>
<dbReference type="Pfam" id="PF04770">
    <property type="entry name" value="ZF-HD_dimer"/>
    <property type="match status" value="1"/>
</dbReference>
<dbReference type="SUPFAM" id="SSF46689">
    <property type="entry name" value="Homeodomain-like"/>
    <property type="match status" value="1"/>
</dbReference>
<keyword evidence="5" id="KW-0805">Transcription regulation</keyword>
<dbReference type="GO" id="GO:0003700">
    <property type="term" value="F:DNA-binding transcription factor activity"/>
    <property type="evidence" value="ECO:0007669"/>
    <property type="project" value="TreeGrafter"/>
</dbReference>
<feature type="compositionally biased region" description="Polar residues" evidence="10">
    <location>
        <begin position="290"/>
        <end position="301"/>
    </location>
</feature>
<keyword evidence="2" id="KW-0479">Metal-binding</keyword>
<accession>A0AAN7LTH0</accession>
<dbReference type="NCBIfam" id="TIGR01565">
    <property type="entry name" value="homeo_ZF_HD"/>
    <property type="match status" value="1"/>
</dbReference>
<comment type="subcellular location">
    <subcellularLocation>
        <location evidence="1">Nucleus</location>
    </subcellularLocation>
</comment>
<gene>
    <name evidence="12" type="ORF">SAY86_017983</name>
</gene>
<evidence type="ECO:0000313" key="13">
    <source>
        <dbReference type="Proteomes" id="UP001346149"/>
    </source>
</evidence>
<feature type="compositionally biased region" description="Basic and acidic residues" evidence="10">
    <location>
        <begin position="316"/>
        <end position="332"/>
    </location>
</feature>
<proteinExistence type="predicted"/>
<evidence type="ECO:0000256" key="10">
    <source>
        <dbReference type="SAM" id="MobiDB-lite"/>
    </source>
</evidence>
<evidence type="ECO:0000256" key="7">
    <source>
        <dbReference type="ARBA" id="ARBA00023155"/>
    </source>
</evidence>
<dbReference type="GO" id="GO:0050793">
    <property type="term" value="P:regulation of developmental process"/>
    <property type="evidence" value="ECO:0007669"/>
    <property type="project" value="TreeGrafter"/>
</dbReference>
<dbReference type="FunFam" id="1.10.10.60:FF:000257">
    <property type="entry name" value="Zinc-finger homeodomain protein 2"/>
    <property type="match status" value="1"/>
</dbReference>
<evidence type="ECO:0000313" key="12">
    <source>
        <dbReference type="EMBL" id="KAK4790679.1"/>
    </source>
</evidence>
<dbReference type="GO" id="GO:0008270">
    <property type="term" value="F:zinc ion binding"/>
    <property type="evidence" value="ECO:0007669"/>
    <property type="project" value="UniProtKB-KW"/>
</dbReference>
<evidence type="ECO:0000256" key="6">
    <source>
        <dbReference type="ARBA" id="ARBA00023125"/>
    </source>
</evidence>
<dbReference type="InterPro" id="IPR006456">
    <property type="entry name" value="ZF_HD_homeobox_Cys/His_dimer"/>
</dbReference>
<keyword evidence="8" id="KW-0804">Transcription</keyword>
<keyword evidence="13" id="KW-1185">Reference proteome</keyword>
<dbReference type="EMBL" id="JAXQNO010000010">
    <property type="protein sequence ID" value="KAK4790679.1"/>
    <property type="molecule type" value="Genomic_DNA"/>
</dbReference>
<dbReference type="PANTHER" id="PTHR31948">
    <property type="entry name" value="ZINC-FINGER HOMEODOMAIN PROTEIN 2"/>
    <property type="match status" value="1"/>
</dbReference>
<feature type="region of interest" description="Disordered" evidence="10">
    <location>
        <begin position="134"/>
        <end position="159"/>
    </location>
</feature>
<keyword evidence="4" id="KW-0862">Zinc</keyword>
<dbReference type="PANTHER" id="PTHR31948:SF72">
    <property type="entry name" value="ZINC-FINGER HOMEODOMAIN PROTEIN 10"/>
    <property type="match status" value="1"/>
</dbReference>
<keyword evidence="9" id="KW-0539">Nucleus</keyword>
<keyword evidence="6" id="KW-0238">DNA-binding</keyword>
<evidence type="ECO:0000256" key="8">
    <source>
        <dbReference type="ARBA" id="ARBA00023163"/>
    </source>
</evidence>
<evidence type="ECO:0000256" key="1">
    <source>
        <dbReference type="ARBA" id="ARBA00004123"/>
    </source>
</evidence>
<reference evidence="12 13" key="1">
    <citation type="journal article" date="2023" name="Hortic Res">
        <title>Pangenome of water caltrop reveals structural variations and asymmetric subgenome divergence after allopolyploidization.</title>
        <authorList>
            <person name="Zhang X."/>
            <person name="Chen Y."/>
            <person name="Wang L."/>
            <person name="Yuan Y."/>
            <person name="Fang M."/>
            <person name="Shi L."/>
            <person name="Lu R."/>
            <person name="Comes H.P."/>
            <person name="Ma Y."/>
            <person name="Chen Y."/>
            <person name="Huang G."/>
            <person name="Zhou Y."/>
            <person name="Zheng Z."/>
            <person name="Qiu Y."/>
        </authorList>
    </citation>
    <scope>NUCLEOTIDE SEQUENCE [LARGE SCALE GENOMIC DNA]</scope>
    <source>
        <strain evidence="12">F231</strain>
    </source>
</reference>
<feature type="compositionally biased region" description="Low complexity" evidence="10">
    <location>
        <begin position="1"/>
        <end position="19"/>
    </location>
</feature>
<feature type="region of interest" description="Disordered" evidence="10">
    <location>
        <begin position="270"/>
        <end position="344"/>
    </location>
</feature>
<sequence>MDLTVSHTNTTITTNTASTRSLDHPDPDTATRVQALSFNNGVLKRHHNQPPPPALLAAAVTYRECLKNHAVSRGGNALDGCGEFMSSSTTTQADPASFCCAACGCHRNFHRRDPEVLLGHHTAATTAAAPLSNQVVESHSHHRHLPSPPRSPDSASPPAISLSYYSHPVHSRYPHNHHSVAPHVFLSLSAADNSPHPLHPSAALATLVSPISQKRFRTKFTQLQKERMFEFAERVGWKIHKRDQEIILEFCQEIGVERGVLKVWMHNNKNTLGKKSSSSSGGSGSGSGNGVNINSTFNASMNMPDKIPTRSLSLQMKDEPNGGDHHHQELQSHLDVGTNGSSSS</sequence>
<dbReference type="Gene3D" id="1.10.10.60">
    <property type="entry name" value="Homeodomain-like"/>
    <property type="match status" value="1"/>
</dbReference>
<organism evidence="12 13">
    <name type="scientific">Trapa natans</name>
    <name type="common">Water chestnut</name>
    <dbReference type="NCBI Taxonomy" id="22666"/>
    <lineage>
        <taxon>Eukaryota</taxon>
        <taxon>Viridiplantae</taxon>
        <taxon>Streptophyta</taxon>
        <taxon>Embryophyta</taxon>
        <taxon>Tracheophyta</taxon>
        <taxon>Spermatophyta</taxon>
        <taxon>Magnoliopsida</taxon>
        <taxon>eudicotyledons</taxon>
        <taxon>Gunneridae</taxon>
        <taxon>Pentapetalae</taxon>
        <taxon>rosids</taxon>
        <taxon>malvids</taxon>
        <taxon>Myrtales</taxon>
        <taxon>Lythraceae</taxon>
        <taxon>Trapa</taxon>
    </lineage>
</organism>
<keyword evidence="3" id="KW-0863">Zinc-finger</keyword>
<dbReference type="InterPro" id="IPR006455">
    <property type="entry name" value="Homeodomain_ZF_HD"/>
</dbReference>
<evidence type="ECO:0000256" key="4">
    <source>
        <dbReference type="ARBA" id="ARBA00022833"/>
    </source>
</evidence>
<dbReference type="GO" id="GO:0005634">
    <property type="term" value="C:nucleus"/>
    <property type="evidence" value="ECO:0007669"/>
    <property type="project" value="UniProtKB-SubCell"/>
</dbReference>
<protein>
    <recommendedName>
        <fullName evidence="11">ZF-HD dimerization-type domain-containing protein</fullName>
    </recommendedName>
</protein>
<dbReference type="GO" id="GO:0000976">
    <property type="term" value="F:transcription cis-regulatory region binding"/>
    <property type="evidence" value="ECO:0007669"/>
    <property type="project" value="TreeGrafter"/>
</dbReference>
<comment type="caution">
    <text evidence="12">The sequence shown here is derived from an EMBL/GenBank/DDBJ whole genome shotgun (WGS) entry which is preliminary data.</text>
</comment>